<evidence type="ECO:0000256" key="3">
    <source>
        <dbReference type="SAM" id="SignalP"/>
    </source>
</evidence>
<proteinExistence type="predicted"/>
<organism evidence="4 5">
    <name type="scientific">Hohenbuehelia grisea</name>
    <dbReference type="NCBI Taxonomy" id="104357"/>
    <lineage>
        <taxon>Eukaryota</taxon>
        <taxon>Fungi</taxon>
        <taxon>Dikarya</taxon>
        <taxon>Basidiomycota</taxon>
        <taxon>Agaricomycotina</taxon>
        <taxon>Agaricomycetes</taxon>
        <taxon>Agaricomycetidae</taxon>
        <taxon>Agaricales</taxon>
        <taxon>Pleurotineae</taxon>
        <taxon>Pleurotaceae</taxon>
        <taxon>Hohenbuehelia</taxon>
    </lineage>
</organism>
<dbReference type="PANTHER" id="PTHR40130">
    <property type="entry name" value="EXPRESSED PROTEIN"/>
    <property type="match status" value="1"/>
</dbReference>
<protein>
    <submittedName>
        <fullName evidence="4">Uncharacterized protein</fullName>
    </submittedName>
</protein>
<feature type="chain" id="PRO_5045988092" evidence="3">
    <location>
        <begin position="21"/>
        <end position="431"/>
    </location>
</feature>
<accession>A0ABR3IUZ6</accession>
<gene>
    <name evidence="4" type="ORF">HGRIS_013268</name>
</gene>
<feature type="compositionally biased region" description="Low complexity" evidence="2">
    <location>
        <begin position="226"/>
        <end position="237"/>
    </location>
</feature>
<feature type="signal peptide" evidence="3">
    <location>
        <begin position="1"/>
        <end position="20"/>
    </location>
</feature>
<feature type="coiled-coil region" evidence="1">
    <location>
        <begin position="273"/>
        <end position="300"/>
    </location>
</feature>
<dbReference type="Proteomes" id="UP001556367">
    <property type="component" value="Unassembled WGS sequence"/>
</dbReference>
<feature type="compositionally biased region" description="Low complexity" evidence="2">
    <location>
        <begin position="180"/>
        <end position="190"/>
    </location>
</feature>
<keyword evidence="3" id="KW-0732">Signal</keyword>
<feature type="region of interest" description="Disordered" evidence="2">
    <location>
        <begin position="209"/>
        <end position="245"/>
    </location>
</feature>
<feature type="coiled-coil region" evidence="1">
    <location>
        <begin position="355"/>
        <end position="382"/>
    </location>
</feature>
<feature type="compositionally biased region" description="Acidic residues" evidence="2">
    <location>
        <begin position="419"/>
        <end position="431"/>
    </location>
</feature>
<feature type="region of interest" description="Disordered" evidence="2">
    <location>
        <begin position="76"/>
        <end position="114"/>
    </location>
</feature>
<reference evidence="5" key="1">
    <citation type="submission" date="2024-06" db="EMBL/GenBank/DDBJ databases">
        <title>Multi-omics analyses provide insights into the biosynthesis of the anticancer antibiotic pleurotin in Hohenbuehelia grisea.</title>
        <authorList>
            <person name="Weaver J.A."/>
            <person name="Alberti F."/>
        </authorList>
    </citation>
    <scope>NUCLEOTIDE SEQUENCE [LARGE SCALE GENOMIC DNA]</scope>
    <source>
        <strain evidence="5">T-177</strain>
    </source>
</reference>
<feature type="region of interest" description="Disordered" evidence="2">
    <location>
        <begin position="168"/>
        <end position="190"/>
    </location>
</feature>
<evidence type="ECO:0000256" key="2">
    <source>
        <dbReference type="SAM" id="MobiDB-lite"/>
    </source>
</evidence>
<evidence type="ECO:0000313" key="4">
    <source>
        <dbReference type="EMBL" id="KAL0947140.1"/>
    </source>
</evidence>
<evidence type="ECO:0000313" key="5">
    <source>
        <dbReference type="Proteomes" id="UP001556367"/>
    </source>
</evidence>
<feature type="compositionally biased region" description="Pro residues" evidence="2">
    <location>
        <begin position="101"/>
        <end position="110"/>
    </location>
</feature>
<sequence>MRSASAVFAFLDLVLNSIYSGYLIPAAEEHLKAADAYLAAMERSNDESLKRTLHMLHNKHTKAGNDLERKIAKLREEGKDPALRQKVDPPQVPHSTRFMPNVPPLAPSSPPQRSMNDLQNTVDESFMLLGGQRSDPGDAFNQFWNIMQGMLDNLSQPVAFATALGMEEEEIPQDTSSPLSTASATGSFSGATDAVEPLVSRFKRRIGFRSSRDGSTSPLAPSSPKAGPSRLSHSPSSDDLDDDLLEAGDDLSESFYMIPGGVDPSPAALKRENVILKADIDSLQTRLEAAERMLQLRKEQDQQLRDSIVMARREAQRVMSVSMLGHRPPAIDLGALNLNVPPIPIPIPSLNSGREAQYTRRIKELEDEVRVLRVDNEKQKAMITKFRERWEKLKDSAKRKKEAKAAAASTPIKERIVEEPEAEQELDEANQ</sequence>
<dbReference type="EMBL" id="JASNQZ010000015">
    <property type="protein sequence ID" value="KAL0947140.1"/>
    <property type="molecule type" value="Genomic_DNA"/>
</dbReference>
<dbReference type="PANTHER" id="PTHR40130:SF1">
    <property type="entry name" value="SPINDLE POLE BODY-ASSOCIATED PROTEIN CUT12 DOMAIN-CONTAINING PROTEIN"/>
    <property type="match status" value="1"/>
</dbReference>
<name>A0ABR3IUZ6_9AGAR</name>
<keyword evidence="1" id="KW-0175">Coiled coil</keyword>
<feature type="compositionally biased region" description="Basic and acidic residues" evidence="2">
    <location>
        <begin position="76"/>
        <end position="87"/>
    </location>
</feature>
<evidence type="ECO:0000256" key="1">
    <source>
        <dbReference type="SAM" id="Coils"/>
    </source>
</evidence>
<feature type="region of interest" description="Disordered" evidence="2">
    <location>
        <begin position="394"/>
        <end position="431"/>
    </location>
</feature>
<comment type="caution">
    <text evidence="4">The sequence shown here is derived from an EMBL/GenBank/DDBJ whole genome shotgun (WGS) entry which is preliminary data.</text>
</comment>
<dbReference type="Gene3D" id="1.20.58.80">
    <property type="entry name" value="Phosphotransferase system, lactose/cellobiose-type IIA subunit"/>
    <property type="match status" value="1"/>
</dbReference>
<keyword evidence="5" id="KW-1185">Reference proteome</keyword>